<accession>A0A8H6CWH4</accession>
<reference evidence="2 3" key="1">
    <citation type="submission" date="2020-05" db="EMBL/GenBank/DDBJ databases">
        <title>Identification and distribution of gene clusters putatively required for synthesis of sphingolipid metabolism inhibitors in phylogenetically diverse species of the filamentous fungus Fusarium.</title>
        <authorList>
            <person name="Kim H.-S."/>
            <person name="Busman M."/>
            <person name="Brown D.W."/>
            <person name="Divon H."/>
            <person name="Uhlig S."/>
            <person name="Proctor R.H."/>
        </authorList>
    </citation>
    <scope>NUCLEOTIDE SEQUENCE [LARGE SCALE GENOMIC DNA]</scope>
    <source>
        <strain evidence="2 3">NRRL 25311</strain>
    </source>
</reference>
<keyword evidence="3" id="KW-1185">Reference proteome</keyword>
<organism evidence="2 3">
    <name type="scientific">Fusarium denticulatum</name>
    <dbReference type="NCBI Taxonomy" id="48507"/>
    <lineage>
        <taxon>Eukaryota</taxon>
        <taxon>Fungi</taxon>
        <taxon>Dikarya</taxon>
        <taxon>Ascomycota</taxon>
        <taxon>Pezizomycotina</taxon>
        <taxon>Sordariomycetes</taxon>
        <taxon>Hypocreomycetidae</taxon>
        <taxon>Hypocreales</taxon>
        <taxon>Nectriaceae</taxon>
        <taxon>Fusarium</taxon>
        <taxon>Fusarium fujikuroi species complex</taxon>
    </lineage>
</organism>
<evidence type="ECO:0000313" key="2">
    <source>
        <dbReference type="EMBL" id="KAF5694724.1"/>
    </source>
</evidence>
<evidence type="ECO:0000313" key="3">
    <source>
        <dbReference type="Proteomes" id="UP000562682"/>
    </source>
</evidence>
<evidence type="ECO:0000256" key="1">
    <source>
        <dbReference type="SAM" id="MobiDB-lite"/>
    </source>
</evidence>
<comment type="caution">
    <text evidence="2">The sequence shown here is derived from an EMBL/GenBank/DDBJ whole genome shotgun (WGS) entry which is preliminary data.</text>
</comment>
<dbReference type="AlphaFoldDB" id="A0A8H6CWH4"/>
<gene>
    <name evidence="2" type="ORF">FDENT_852</name>
</gene>
<feature type="region of interest" description="Disordered" evidence="1">
    <location>
        <begin position="24"/>
        <end position="54"/>
    </location>
</feature>
<protein>
    <submittedName>
        <fullName evidence="2">Uncharacterized protein</fullName>
    </submittedName>
</protein>
<proteinExistence type="predicted"/>
<dbReference type="Proteomes" id="UP000562682">
    <property type="component" value="Unassembled WGS sequence"/>
</dbReference>
<name>A0A8H6CWH4_9HYPO</name>
<sequence>MKSSLLFFAPKGDTDLLLRKPNFRSHQELSGAPDPDAAVEENNEVAEQGDQTEHQHAVEEFDDVPSSIESFDDLKKLKPWVFGKDELFNSVVQKLLKVTAGPILTDLPLPSIILDSIEARRQALTQSFLDNLYALLDSFWNKDGGCHTECSAMMLGMLVRQMLRFGLEVPRAIGRPAVQKSFSRLRDFSSNLKSPSWIAMEDGDEHECTFTDITGPWLVEIDKVNVCDGVKFGTFRRRMKDFKAEGRLTKKERKRRKIDRHHS</sequence>
<dbReference type="EMBL" id="JAAOAK010000018">
    <property type="protein sequence ID" value="KAF5694724.1"/>
    <property type="molecule type" value="Genomic_DNA"/>
</dbReference>